<gene>
    <name evidence="10" type="primary">aatB</name>
    <name evidence="10" type="ORF">GCM10010989_07940</name>
</gene>
<dbReference type="EC" id="2.6.1.-" evidence="8"/>
<comment type="cofactor">
    <cofactor evidence="1 8">
        <name>pyridoxal 5'-phosphate</name>
        <dbReference type="ChEBI" id="CHEBI:597326"/>
    </cofactor>
</comment>
<comment type="caution">
    <text evidence="10">The sequence shown here is derived from an EMBL/GenBank/DDBJ whole genome shotgun (WGS) entry which is preliminary data.</text>
</comment>
<dbReference type="PANTHER" id="PTHR46383">
    <property type="entry name" value="ASPARTATE AMINOTRANSFERASE"/>
    <property type="match status" value="1"/>
</dbReference>
<evidence type="ECO:0000256" key="4">
    <source>
        <dbReference type="ARBA" id="ARBA00022576"/>
    </source>
</evidence>
<dbReference type="AlphaFoldDB" id="A0A916Y9J1"/>
<evidence type="ECO:0000313" key="11">
    <source>
        <dbReference type="Proteomes" id="UP000598997"/>
    </source>
</evidence>
<keyword evidence="11" id="KW-1185">Reference proteome</keyword>
<comment type="subunit">
    <text evidence="3">Homodimer.</text>
</comment>
<sequence>MTEPRLSAALQRIAPSQTTAMTDRATELRAQGRDIISLSVGEPDFDTPAHVVEAMKAALDAGQTRYTPVGGTAAMKRAAALHFERDLGIDTDPSHVTISAGGKQAIFHALMATIDPGDEVVIPAPWWVSYPEIVRFAGGTVVPLPTRPENGFRFSAAELEAVITPRTRWLLMNSPANPTGAVFTAEDLTAIAEVLDRHPQVLVMSDDIYAPLTYTGAPHATLAALRPDLADRVLTVSGVSKSHAMTGLRIGVATGPAWLIRAMEKLQSHSSGNPCSISQAGAVAAFEGPQDFLADWRETFRRRRELVVARINAIPGLSTPVPQGAFYCFIDASPLIGDKVADDGALALHLLEHGVAVVAASAFGGTHCVSEQTGDLTGFRISFAASEAQLTEAMDRIEKAVAAL</sequence>
<protein>
    <recommendedName>
        <fullName evidence="8">Aminotransferase</fullName>
        <ecNumber evidence="8">2.6.1.-</ecNumber>
    </recommendedName>
</protein>
<evidence type="ECO:0000256" key="7">
    <source>
        <dbReference type="ARBA" id="ARBA00049185"/>
    </source>
</evidence>
<dbReference type="FunFam" id="3.40.640.10:FF:000033">
    <property type="entry name" value="Aspartate aminotransferase"/>
    <property type="match status" value="1"/>
</dbReference>
<dbReference type="InterPro" id="IPR015422">
    <property type="entry name" value="PyrdxlP-dep_Trfase_small"/>
</dbReference>
<evidence type="ECO:0000256" key="3">
    <source>
        <dbReference type="ARBA" id="ARBA00011738"/>
    </source>
</evidence>
<dbReference type="Gene3D" id="3.90.1150.10">
    <property type="entry name" value="Aspartate Aminotransferase, domain 1"/>
    <property type="match status" value="1"/>
</dbReference>
<evidence type="ECO:0000259" key="9">
    <source>
        <dbReference type="Pfam" id="PF00155"/>
    </source>
</evidence>
<dbReference type="PANTHER" id="PTHR46383:SF1">
    <property type="entry name" value="ASPARTATE AMINOTRANSFERASE"/>
    <property type="match status" value="1"/>
</dbReference>
<name>A0A916Y9J1_9SPHN</name>
<evidence type="ECO:0000256" key="1">
    <source>
        <dbReference type="ARBA" id="ARBA00001933"/>
    </source>
</evidence>
<keyword evidence="6" id="KW-0663">Pyridoxal phosphate</keyword>
<dbReference type="GO" id="GO:0006520">
    <property type="term" value="P:amino acid metabolic process"/>
    <property type="evidence" value="ECO:0007669"/>
    <property type="project" value="InterPro"/>
</dbReference>
<comment type="similarity">
    <text evidence="2 8">Belongs to the class-I pyridoxal-phosphate-dependent aminotransferase family.</text>
</comment>
<organism evidence="10 11">
    <name type="scientific">Croceicoccus pelagius</name>
    <dbReference type="NCBI Taxonomy" id="1703341"/>
    <lineage>
        <taxon>Bacteria</taxon>
        <taxon>Pseudomonadati</taxon>
        <taxon>Pseudomonadota</taxon>
        <taxon>Alphaproteobacteria</taxon>
        <taxon>Sphingomonadales</taxon>
        <taxon>Erythrobacteraceae</taxon>
        <taxon>Croceicoccus</taxon>
    </lineage>
</organism>
<dbReference type="SUPFAM" id="SSF53383">
    <property type="entry name" value="PLP-dependent transferases"/>
    <property type="match status" value="1"/>
</dbReference>
<dbReference type="EMBL" id="BMIO01000002">
    <property type="protein sequence ID" value="GGD36248.1"/>
    <property type="molecule type" value="Genomic_DNA"/>
</dbReference>
<keyword evidence="5 8" id="KW-0808">Transferase</keyword>
<proteinExistence type="inferred from homology"/>
<dbReference type="InterPro" id="IPR015424">
    <property type="entry name" value="PyrdxlP-dep_Trfase"/>
</dbReference>
<keyword evidence="4 8" id="KW-0032">Aminotransferase</keyword>
<comment type="catalytic activity">
    <reaction evidence="7">
        <text>L-aspartate + 2-oxoglutarate = oxaloacetate + L-glutamate</text>
        <dbReference type="Rhea" id="RHEA:21824"/>
        <dbReference type="ChEBI" id="CHEBI:16452"/>
        <dbReference type="ChEBI" id="CHEBI:16810"/>
        <dbReference type="ChEBI" id="CHEBI:29985"/>
        <dbReference type="ChEBI" id="CHEBI:29991"/>
        <dbReference type="EC" id="2.6.1.1"/>
    </reaction>
</comment>
<dbReference type="Proteomes" id="UP000598997">
    <property type="component" value="Unassembled WGS sequence"/>
</dbReference>
<reference evidence="10 11" key="1">
    <citation type="journal article" date="2014" name="Int. J. Syst. Evol. Microbiol.">
        <title>Complete genome sequence of Corynebacterium casei LMG S-19264T (=DSM 44701T), isolated from a smear-ripened cheese.</title>
        <authorList>
            <consortium name="US DOE Joint Genome Institute (JGI-PGF)"/>
            <person name="Walter F."/>
            <person name="Albersmeier A."/>
            <person name="Kalinowski J."/>
            <person name="Ruckert C."/>
        </authorList>
    </citation>
    <scope>NUCLEOTIDE SEQUENCE [LARGE SCALE GENOMIC DNA]</scope>
    <source>
        <strain evidence="10 11">CGMCC 1.15358</strain>
    </source>
</reference>
<dbReference type="InterPro" id="IPR004839">
    <property type="entry name" value="Aminotransferase_I/II_large"/>
</dbReference>
<dbReference type="RefSeq" id="WP_066764647.1">
    <property type="nucleotide sequence ID" value="NZ_BMIO01000002.1"/>
</dbReference>
<accession>A0A916Y9J1</accession>
<evidence type="ECO:0000256" key="2">
    <source>
        <dbReference type="ARBA" id="ARBA00007441"/>
    </source>
</evidence>
<dbReference type="CDD" id="cd00609">
    <property type="entry name" value="AAT_like"/>
    <property type="match status" value="1"/>
</dbReference>
<evidence type="ECO:0000256" key="8">
    <source>
        <dbReference type="RuleBase" id="RU000481"/>
    </source>
</evidence>
<dbReference type="PROSITE" id="PS00105">
    <property type="entry name" value="AA_TRANSFER_CLASS_1"/>
    <property type="match status" value="1"/>
</dbReference>
<feature type="domain" description="Aminotransferase class I/classII large" evidence="9">
    <location>
        <begin position="34"/>
        <end position="397"/>
    </location>
</feature>
<dbReference type="InterPro" id="IPR050596">
    <property type="entry name" value="AspAT/PAT-like"/>
</dbReference>
<dbReference type="GO" id="GO:0030170">
    <property type="term" value="F:pyridoxal phosphate binding"/>
    <property type="evidence" value="ECO:0007669"/>
    <property type="project" value="InterPro"/>
</dbReference>
<dbReference type="GO" id="GO:0004069">
    <property type="term" value="F:L-aspartate:2-oxoglutarate aminotransferase activity"/>
    <property type="evidence" value="ECO:0007669"/>
    <property type="project" value="UniProtKB-EC"/>
</dbReference>
<dbReference type="Gene3D" id="3.40.640.10">
    <property type="entry name" value="Type I PLP-dependent aspartate aminotransferase-like (Major domain)"/>
    <property type="match status" value="1"/>
</dbReference>
<dbReference type="InterPro" id="IPR015421">
    <property type="entry name" value="PyrdxlP-dep_Trfase_major"/>
</dbReference>
<dbReference type="Pfam" id="PF00155">
    <property type="entry name" value="Aminotran_1_2"/>
    <property type="match status" value="1"/>
</dbReference>
<evidence type="ECO:0000313" key="10">
    <source>
        <dbReference type="EMBL" id="GGD36248.1"/>
    </source>
</evidence>
<dbReference type="InterPro" id="IPR004838">
    <property type="entry name" value="NHTrfase_class1_PyrdxlP-BS"/>
</dbReference>
<evidence type="ECO:0000256" key="5">
    <source>
        <dbReference type="ARBA" id="ARBA00022679"/>
    </source>
</evidence>
<evidence type="ECO:0000256" key="6">
    <source>
        <dbReference type="ARBA" id="ARBA00022898"/>
    </source>
</evidence>